<reference evidence="6 7" key="1">
    <citation type="submission" date="2019-07" db="EMBL/GenBank/DDBJ databases">
        <authorList>
            <person name="Kim J."/>
        </authorList>
    </citation>
    <scope>NUCLEOTIDE SEQUENCE [LARGE SCALE GENOMIC DNA]</scope>
    <source>
        <strain evidence="6 7">MJ1a</strain>
    </source>
</reference>
<organism evidence="6 7">
    <name type="scientific">Mucilaginibacter achroorhodeus</name>
    <dbReference type="NCBI Taxonomy" id="2599294"/>
    <lineage>
        <taxon>Bacteria</taxon>
        <taxon>Pseudomonadati</taxon>
        <taxon>Bacteroidota</taxon>
        <taxon>Sphingobacteriia</taxon>
        <taxon>Sphingobacteriales</taxon>
        <taxon>Sphingobacteriaceae</taxon>
        <taxon>Mucilaginibacter</taxon>
    </lineage>
</organism>
<dbReference type="EMBL" id="VOEI01000006">
    <property type="protein sequence ID" value="TWR24549.1"/>
    <property type="molecule type" value="Genomic_DNA"/>
</dbReference>
<dbReference type="Gene3D" id="1.10.1420.10">
    <property type="match status" value="1"/>
</dbReference>
<protein>
    <submittedName>
        <fullName evidence="6">DNA mismatch repair protein MutS</fullName>
    </submittedName>
</protein>
<dbReference type="PANTHER" id="PTHR11361">
    <property type="entry name" value="DNA MISMATCH REPAIR PROTEIN MUTS FAMILY MEMBER"/>
    <property type="match status" value="1"/>
</dbReference>
<dbReference type="SMART" id="SM00534">
    <property type="entry name" value="MUTSac"/>
    <property type="match status" value="1"/>
</dbReference>
<gene>
    <name evidence="6" type="ORF">FPZ42_15735</name>
</gene>
<sequence length="621" mass="69987">MDMLSYCCKIEASKIPIKSVQQTIIANYEEAAKKARQQADHYKQQANTYSLMRLGIFAMMIFVVYSTVQQDSFVVLGVGIVMLLAAFVALVAQQGKYERLRDYHLDLERVNRNEINSLQTGTNLYDNGQKYSNEKHFYTSDLDIFGNASLYNLTNRAATSAGNDKLAGWLSAPADKATILIRQEAVQEIAANNDWKVNTQTKLLFAAKEDADQMKRLLAYLKTPLHLNGERWLSIYIKVAPYLLFGMLLAGAFLSPYFTIIAILLGLVNMSILVAKGSYILKAGAIAGKISDALASYAVVFKAIESKQWQSQRCAELYEKLKVNQTSKNITELSKLINKLSYSLIMIVGFILNVFFLWALKQIILIEKWKRNNQQNFEEAFDVIAEFEAFISLAVPAINYPDWVYPVIADTEGYTLTAKHIAHPLIRGNRVDNDYELQDAFKIDIITGSNMAGKSTFLRTIGINTVLALSGAPVCAAEMEVSVITIVSYMRIKDSLNESTSTFKAELDRLQMLLAAVEHEHRVFFLIDEMLRGTNSMDKYLGSKAVIEQLIAKKGVGMVATHDLQIARLEDKYPDYVRNYYFDIQVIEGEMLFDYKLKHGECKTFNASLLLKQIGINVEAE</sequence>
<dbReference type="Pfam" id="PF00488">
    <property type="entry name" value="MutS_V"/>
    <property type="match status" value="1"/>
</dbReference>
<proteinExistence type="predicted"/>
<keyword evidence="4" id="KW-0812">Transmembrane</keyword>
<evidence type="ECO:0000313" key="7">
    <source>
        <dbReference type="Proteomes" id="UP000318010"/>
    </source>
</evidence>
<keyword evidence="4" id="KW-1133">Transmembrane helix</keyword>
<evidence type="ECO:0000256" key="4">
    <source>
        <dbReference type="SAM" id="Phobius"/>
    </source>
</evidence>
<dbReference type="GO" id="GO:0006298">
    <property type="term" value="P:mismatch repair"/>
    <property type="evidence" value="ECO:0007669"/>
    <property type="project" value="InterPro"/>
</dbReference>
<dbReference type="PANTHER" id="PTHR11361:SF99">
    <property type="entry name" value="DNA MISMATCH REPAIR PROTEIN"/>
    <property type="match status" value="1"/>
</dbReference>
<accession>A0A563U1Y8</accession>
<dbReference type="OrthoDB" id="1097361at2"/>
<evidence type="ECO:0000256" key="2">
    <source>
        <dbReference type="ARBA" id="ARBA00022840"/>
    </source>
</evidence>
<evidence type="ECO:0000259" key="5">
    <source>
        <dbReference type="SMART" id="SM00534"/>
    </source>
</evidence>
<comment type="caution">
    <text evidence="6">The sequence shown here is derived from an EMBL/GenBank/DDBJ whole genome shotgun (WGS) entry which is preliminary data.</text>
</comment>
<evidence type="ECO:0000256" key="1">
    <source>
        <dbReference type="ARBA" id="ARBA00022741"/>
    </source>
</evidence>
<feature type="transmembrane region" description="Helical" evidence="4">
    <location>
        <begin position="51"/>
        <end position="68"/>
    </location>
</feature>
<feature type="transmembrane region" description="Helical" evidence="4">
    <location>
        <begin position="235"/>
        <end position="254"/>
    </location>
</feature>
<dbReference type="InterPro" id="IPR036187">
    <property type="entry name" value="DNA_mismatch_repair_MutS_sf"/>
</dbReference>
<dbReference type="RefSeq" id="WP_146272811.1">
    <property type="nucleotide sequence ID" value="NZ_VOEI01000006.1"/>
</dbReference>
<feature type="transmembrane region" description="Helical" evidence="4">
    <location>
        <begin position="340"/>
        <end position="360"/>
    </location>
</feature>
<dbReference type="SUPFAM" id="SSF52540">
    <property type="entry name" value="P-loop containing nucleoside triphosphate hydrolases"/>
    <property type="match status" value="1"/>
</dbReference>
<dbReference type="Proteomes" id="UP000318010">
    <property type="component" value="Unassembled WGS sequence"/>
</dbReference>
<feature type="transmembrane region" description="Helical" evidence="4">
    <location>
        <begin position="74"/>
        <end position="92"/>
    </location>
</feature>
<dbReference type="GO" id="GO:0005524">
    <property type="term" value="F:ATP binding"/>
    <property type="evidence" value="ECO:0007669"/>
    <property type="project" value="UniProtKB-KW"/>
</dbReference>
<dbReference type="InterPro" id="IPR045076">
    <property type="entry name" value="MutS"/>
</dbReference>
<dbReference type="SUPFAM" id="SSF48334">
    <property type="entry name" value="DNA repair protein MutS, domain III"/>
    <property type="match status" value="1"/>
</dbReference>
<dbReference type="GO" id="GO:0030983">
    <property type="term" value="F:mismatched DNA binding"/>
    <property type="evidence" value="ECO:0007669"/>
    <property type="project" value="InterPro"/>
</dbReference>
<keyword evidence="2" id="KW-0067">ATP-binding</keyword>
<keyword evidence="3" id="KW-0238">DNA-binding</keyword>
<evidence type="ECO:0000256" key="3">
    <source>
        <dbReference type="ARBA" id="ARBA00023125"/>
    </source>
</evidence>
<dbReference type="Gene3D" id="3.40.50.300">
    <property type="entry name" value="P-loop containing nucleotide triphosphate hydrolases"/>
    <property type="match status" value="1"/>
</dbReference>
<keyword evidence="4" id="KW-0472">Membrane</keyword>
<feature type="transmembrane region" description="Helical" evidence="4">
    <location>
        <begin position="260"/>
        <end position="281"/>
    </location>
</feature>
<dbReference type="GO" id="GO:0140664">
    <property type="term" value="F:ATP-dependent DNA damage sensor activity"/>
    <property type="evidence" value="ECO:0007669"/>
    <property type="project" value="InterPro"/>
</dbReference>
<dbReference type="InterPro" id="IPR027417">
    <property type="entry name" value="P-loop_NTPase"/>
</dbReference>
<feature type="domain" description="DNA mismatch repair proteins mutS family" evidence="5">
    <location>
        <begin position="441"/>
        <end position="616"/>
    </location>
</feature>
<dbReference type="GO" id="GO:0005829">
    <property type="term" value="C:cytosol"/>
    <property type="evidence" value="ECO:0007669"/>
    <property type="project" value="TreeGrafter"/>
</dbReference>
<keyword evidence="1" id="KW-0547">Nucleotide-binding</keyword>
<dbReference type="AlphaFoldDB" id="A0A563U1Y8"/>
<keyword evidence="7" id="KW-1185">Reference proteome</keyword>
<evidence type="ECO:0000313" key="6">
    <source>
        <dbReference type="EMBL" id="TWR24549.1"/>
    </source>
</evidence>
<name>A0A563U1Y8_9SPHI</name>
<dbReference type="InterPro" id="IPR000432">
    <property type="entry name" value="DNA_mismatch_repair_MutS_C"/>
</dbReference>